<comment type="caution">
    <text evidence="2">The sequence shown here is derived from an EMBL/GenBank/DDBJ whole genome shotgun (WGS) entry which is preliminary data.</text>
</comment>
<keyword evidence="1" id="KW-0472">Membrane</keyword>
<proteinExistence type="predicted"/>
<reference evidence="2 3" key="1">
    <citation type="submission" date="2021-05" db="EMBL/GenBank/DDBJ databases">
        <title>Novel Bacillus species.</title>
        <authorList>
            <person name="Liu G."/>
        </authorList>
    </citation>
    <scope>NUCLEOTIDE SEQUENCE [LARGE SCALE GENOMIC DNA]</scope>
    <source>
        <strain evidence="2 3">FJAT-49705</strain>
    </source>
</reference>
<dbReference type="RefSeq" id="WP_213103777.1">
    <property type="nucleotide sequence ID" value="NZ_JAGYPM010000004.1"/>
</dbReference>
<keyword evidence="1" id="KW-1133">Transmembrane helix</keyword>
<evidence type="ECO:0000256" key="1">
    <source>
        <dbReference type="SAM" id="Phobius"/>
    </source>
</evidence>
<organism evidence="2 3">
    <name type="scientific">Cytobacillus citreus</name>
    <dbReference type="NCBI Taxonomy" id="2833586"/>
    <lineage>
        <taxon>Bacteria</taxon>
        <taxon>Bacillati</taxon>
        <taxon>Bacillota</taxon>
        <taxon>Bacilli</taxon>
        <taxon>Bacillales</taxon>
        <taxon>Bacillaceae</taxon>
        <taxon>Cytobacillus</taxon>
    </lineage>
</organism>
<feature type="transmembrane region" description="Helical" evidence="1">
    <location>
        <begin position="47"/>
        <end position="66"/>
    </location>
</feature>
<evidence type="ECO:0008006" key="4">
    <source>
        <dbReference type="Google" id="ProtNLM"/>
    </source>
</evidence>
<name>A0ABS5NZR4_9BACI</name>
<dbReference type="Proteomes" id="UP000681027">
    <property type="component" value="Unassembled WGS sequence"/>
</dbReference>
<feature type="transmembrane region" description="Helical" evidence="1">
    <location>
        <begin position="105"/>
        <end position="125"/>
    </location>
</feature>
<sequence>MNNFRYLISFTVLLVLFGWVISAYYSASEQIADFVKNPDRKYMFELNIGPFIALVCIGGILAFFIYRKKKRNNKILSKVFLLPAEFEEVDEREKMITARACRTSYVAMMYAGPIITALFIFYPFVAEKVPYYPIILFLLLPFVQYVAYFLSWRKNY</sequence>
<evidence type="ECO:0000313" key="2">
    <source>
        <dbReference type="EMBL" id="MBS4192364.1"/>
    </source>
</evidence>
<gene>
    <name evidence="2" type="ORF">KHA94_19595</name>
</gene>
<evidence type="ECO:0000313" key="3">
    <source>
        <dbReference type="Proteomes" id="UP000681027"/>
    </source>
</evidence>
<protein>
    <recommendedName>
        <fullName evidence="4">DUF2178 domain-containing protein</fullName>
    </recommendedName>
</protein>
<accession>A0ABS5NZR4</accession>
<feature type="transmembrane region" description="Helical" evidence="1">
    <location>
        <begin position="131"/>
        <end position="150"/>
    </location>
</feature>
<feature type="transmembrane region" description="Helical" evidence="1">
    <location>
        <begin position="7"/>
        <end position="27"/>
    </location>
</feature>
<dbReference type="EMBL" id="JAGYPM010000004">
    <property type="protein sequence ID" value="MBS4192364.1"/>
    <property type="molecule type" value="Genomic_DNA"/>
</dbReference>
<keyword evidence="1" id="KW-0812">Transmembrane</keyword>
<keyword evidence="3" id="KW-1185">Reference proteome</keyword>